<dbReference type="PANTHER" id="PTHR11319:SF35">
    <property type="entry name" value="OUTER MEMBRANE PROTEIN PMPC-RELATED"/>
    <property type="match status" value="1"/>
</dbReference>
<dbReference type="GO" id="GO:0022857">
    <property type="term" value="F:transmembrane transporter activity"/>
    <property type="evidence" value="ECO:0007669"/>
    <property type="project" value="InterPro"/>
</dbReference>
<feature type="region of interest" description="Disordered" evidence="1">
    <location>
        <begin position="942"/>
        <end position="978"/>
    </location>
</feature>
<feature type="region of interest" description="Disordered" evidence="1">
    <location>
        <begin position="898"/>
        <end position="926"/>
    </location>
</feature>
<feature type="chain" id="PRO_5011988203" description="ABC-type glycine betaine transport system substrate-binding domain-containing protein" evidence="3">
    <location>
        <begin position="26"/>
        <end position="978"/>
    </location>
</feature>
<dbReference type="Gene3D" id="3.40.190.10">
    <property type="entry name" value="Periplasmic binding protein-like II"/>
    <property type="match status" value="1"/>
</dbReference>
<dbReference type="InterPro" id="IPR009030">
    <property type="entry name" value="Growth_fac_rcpt_cys_sf"/>
</dbReference>
<keyword evidence="2" id="KW-0472">Membrane</keyword>
<feature type="domain" description="ABC-type glycine betaine transport system substrate-binding" evidence="4">
    <location>
        <begin position="267"/>
        <end position="384"/>
    </location>
</feature>
<dbReference type="Proteomes" id="UP000193642">
    <property type="component" value="Unassembled WGS sequence"/>
</dbReference>
<feature type="transmembrane region" description="Helical" evidence="2">
    <location>
        <begin position="612"/>
        <end position="629"/>
    </location>
</feature>
<feature type="transmembrane region" description="Helical" evidence="2">
    <location>
        <begin position="710"/>
        <end position="733"/>
    </location>
</feature>
<dbReference type="SUPFAM" id="SSF57184">
    <property type="entry name" value="Growth factor receptor domain"/>
    <property type="match status" value="1"/>
</dbReference>
<name>A0A1Y2CK49_9FUNG</name>
<feature type="compositionally biased region" description="Polar residues" evidence="1">
    <location>
        <begin position="959"/>
        <end position="968"/>
    </location>
</feature>
<reference evidence="5 6" key="1">
    <citation type="submission" date="2016-07" db="EMBL/GenBank/DDBJ databases">
        <title>Pervasive Adenine N6-methylation of Active Genes in Fungi.</title>
        <authorList>
            <consortium name="DOE Joint Genome Institute"/>
            <person name="Mondo S.J."/>
            <person name="Dannebaum R.O."/>
            <person name="Kuo R.C."/>
            <person name="Labutti K."/>
            <person name="Haridas S."/>
            <person name="Kuo A."/>
            <person name="Salamov A."/>
            <person name="Ahrendt S.R."/>
            <person name="Lipzen A."/>
            <person name="Sullivan W."/>
            <person name="Andreopoulos W.B."/>
            <person name="Clum A."/>
            <person name="Lindquist E."/>
            <person name="Daum C."/>
            <person name="Ramamoorthy G.K."/>
            <person name="Gryganskyi A."/>
            <person name="Culley D."/>
            <person name="Magnuson J.K."/>
            <person name="James T.Y."/>
            <person name="O'Malley M.A."/>
            <person name="Stajich J.E."/>
            <person name="Spatafora J.W."/>
            <person name="Visel A."/>
            <person name="Grigoriev I.V."/>
        </authorList>
    </citation>
    <scope>NUCLEOTIDE SEQUENCE [LARGE SCALE GENOMIC DNA]</scope>
    <source>
        <strain evidence="5 6">JEL800</strain>
    </source>
</reference>
<feature type="transmembrane region" description="Helical" evidence="2">
    <location>
        <begin position="649"/>
        <end position="673"/>
    </location>
</feature>
<feature type="signal peptide" evidence="3">
    <location>
        <begin position="1"/>
        <end position="25"/>
    </location>
</feature>
<dbReference type="EMBL" id="MCGO01000014">
    <property type="protein sequence ID" value="ORY47398.1"/>
    <property type="molecule type" value="Genomic_DNA"/>
</dbReference>
<gene>
    <name evidence="5" type="ORF">BCR33DRAFT_848747</name>
</gene>
<dbReference type="GO" id="GO:0043190">
    <property type="term" value="C:ATP-binding cassette (ABC) transporter complex"/>
    <property type="evidence" value="ECO:0007669"/>
    <property type="project" value="InterPro"/>
</dbReference>
<proteinExistence type="predicted"/>
<feature type="transmembrane region" description="Helical" evidence="2">
    <location>
        <begin position="573"/>
        <end position="591"/>
    </location>
</feature>
<evidence type="ECO:0000256" key="1">
    <source>
        <dbReference type="SAM" id="MobiDB-lite"/>
    </source>
</evidence>
<sequence length="978" mass="108464">MIWKKPFSSAHSLLLALLLAANVFADPYSTNWTALKYLPSPKVNGPPCHISNNTFGWNTIKLADGSLYTASKRPIVITTEGWDSYFLNAYVAQYLLEVMGYQTYVAQTGGGYSIGPEFYVNAIDLFLEAWPEDTANYEQLTQVDRVAVDMGAAGYSGVIGLYVPTPLVEKYPAFGLDFWRFLLNPEARALFPASGSTPPYLVDGKPQCDGDPKQCVNGYYTPAQCKVPGAKCIELWAYDPAYSPSNFQRIIDSLGLMVTIKFIGWSADKAMTAALNAGQNVFVYNWAPTAFVAANNITRVLFPATDHQQYVNLAKDRANAYVTTDVPTIIIHKLATQKFLTDFPELQSFANKYQILDAHMNQMLKSTVEKNLNYSQAACQWIQENEDIWSPWIPTPPKSVVSCGIGQGRYLSGFVYSCIGCPSGTYNWNPQNTDECLPCPDKLSCPGGSVVLVTNGIWMPSQDFHQGIVAPEPYVCPMFTTCCHNGTCPAGTCSPLFKGITCTDCSEPDHYLWNAQCNKCSPAGGASFYLILFGAFLGAVLLLYLPFEEAPTVEILFFYFQVTYYIFQDQPDGVLTIPGLSTFLAIASLNIDGMVADCTLPIKGVAKMNFRFFLPLLIQVYIILIYFGMRFMNASGLLSGELAGKFTPYYMKGQSSTLICFRAAIVVLTFIIMPLIDASLILLQCVDILGKHVLVSAPEVECFSSEHAPAAALAIIILIVFLGFVPLLIAYILKKLHKGGNIKYEEDGITNIERLFQCLYIVFKPEMYYMMPITMLEKGVTSILFTMLVRLNEMVRINVYIIFLGFLCATRIYWQPYHNALEAYLNREISLGILVMIAFRQYTDHYGVTNASLAQVGVIVFLPVVFHLIRWFRSNVEKHQDKIASVLASANITTTKTSSHSIKSQNGSTNSLSSKTNSMQKKRNSIEKIVPQRIVRTTSMLDREKKTACSQPPGLAVNTPANQASSGIALSKVTEKDQ</sequence>
<keyword evidence="3" id="KW-0732">Signal</keyword>
<organism evidence="5 6">
    <name type="scientific">Rhizoclosmatium globosum</name>
    <dbReference type="NCBI Taxonomy" id="329046"/>
    <lineage>
        <taxon>Eukaryota</taxon>
        <taxon>Fungi</taxon>
        <taxon>Fungi incertae sedis</taxon>
        <taxon>Chytridiomycota</taxon>
        <taxon>Chytridiomycota incertae sedis</taxon>
        <taxon>Chytridiomycetes</taxon>
        <taxon>Chytridiales</taxon>
        <taxon>Chytriomycetaceae</taxon>
        <taxon>Rhizoclosmatium</taxon>
    </lineage>
</organism>
<dbReference type="PANTHER" id="PTHR11319">
    <property type="entry name" value="G PROTEIN-COUPLED RECEPTOR-RELATED"/>
    <property type="match status" value="1"/>
</dbReference>
<feature type="transmembrane region" description="Helical" evidence="2">
    <location>
        <begin position="526"/>
        <end position="545"/>
    </location>
</feature>
<dbReference type="AlphaFoldDB" id="A0A1Y2CK49"/>
<feature type="domain" description="ABC-type glycine betaine transport system substrate-binding" evidence="4">
    <location>
        <begin position="74"/>
        <end position="171"/>
    </location>
</feature>
<evidence type="ECO:0000259" key="4">
    <source>
        <dbReference type="Pfam" id="PF04069"/>
    </source>
</evidence>
<keyword evidence="2" id="KW-1133">Transmembrane helix</keyword>
<feature type="compositionally biased region" description="Polar residues" evidence="1">
    <location>
        <begin position="905"/>
        <end position="919"/>
    </location>
</feature>
<evidence type="ECO:0000256" key="3">
    <source>
        <dbReference type="SAM" id="SignalP"/>
    </source>
</evidence>
<evidence type="ECO:0000313" key="6">
    <source>
        <dbReference type="Proteomes" id="UP000193642"/>
    </source>
</evidence>
<keyword evidence="2" id="KW-0812">Transmembrane</keyword>
<protein>
    <recommendedName>
        <fullName evidence="4">ABC-type glycine betaine transport system substrate-binding domain-containing protein</fullName>
    </recommendedName>
</protein>
<dbReference type="SUPFAM" id="SSF53850">
    <property type="entry name" value="Periplasmic binding protein-like II"/>
    <property type="match status" value="1"/>
</dbReference>
<dbReference type="Pfam" id="PF04069">
    <property type="entry name" value="OpuAC"/>
    <property type="match status" value="2"/>
</dbReference>
<comment type="caution">
    <text evidence="5">The sequence shown here is derived from an EMBL/GenBank/DDBJ whole genome shotgun (WGS) entry which is preliminary data.</text>
</comment>
<keyword evidence="6" id="KW-1185">Reference proteome</keyword>
<evidence type="ECO:0000256" key="2">
    <source>
        <dbReference type="SAM" id="Phobius"/>
    </source>
</evidence>
<feature type="transmembrane region" description="Helical" evidence="2">
    <location>
        <begin position="797"/>
        <end position="814"/>
    </location>
</feature>
<dbReference type="InterPro" id="IPR007210">
    <property type="entry name" value="ABC_Gly_betaine_transp_sub-bd"/>
</dbReference>
<evidence type="ECO:0000313" key="5">
    <source>
        <dbReference type="EMBL" id="ORY47398.1"/>
    </source>
</evidence>
<feature type="transmembrane region" description="Helical" evidence="2">
    <location>
        <begin position="852"/>
        <end position="872"/>
    </location>
</feature>
<dbReference type="OrthoDB" id="2108795at2759"/>
<accession>A0A1Y2CK49</accession>